<dbReference type="AlphaFoldDB" id="I4CB56"/>
<reference evidence="5" key="1">
    <citation type="submission" date="2012-06" db="EMBL/GenBank/DDBJ databases">
        <title>Complete sequence of chromosome of Desulfomonile tiedjei DSM 6799.</title>
        <authorList>
            <person name="Lucas S."/>
            <person name="Copeland A."/>
            <person name="Lapidus A."/>
            <person name="Glavina del Rio T."/>
            <person name="Dalin E."/>
            <person name="Tice H."/>
            <person name="Bruce D."/>
            <person name="Goodwin L."/>
            <person name="Pitluck S."/>
            <person name="Peters L."/>
            <person name="Ovchinnikova G."/>
            <person name="Zeytun A."/>
            <person name="Lu M."/>
            <person name="Kyrpides N."/>
            <person name="Mavromatis K."/>
            <person name="Ivanova N."/>
            <person name="Brettin T."/>
            <person name="Detter J.C."/>
            <person name="Han C."/>
            <person name="Larimer F."/>
            <person name="Land M."/>
            <person name="Hauser L."/>
            <person name="Markowitz V."/>
            <person name="Cheng J.-F."/>
            <person name="Hugenholtz P."/>
            <person name="Woyke T."/>
            <person name="Wu D."/>
            <person name="Spring S."/>
            <person name="Schroeder M."/>
            <person name="Brambilla E."/>
            <person name="Klenk H.-P."/>
            <person name="Eisen J.A."/>
        </authorList>
    </citation>
    <scope>NUCLEOTIDE SEQUENCE [LARGE SCALE GENOMIC DNA]</scope>
    <source>
        <strain evidence="5">ATCC 49306 / DSM 6799 / DCB-1</strain>
    </source>
</reference>
<dbReference type="GO" id="GO:0003677">
    <property type="term" value="F:DNA binding"/>
    <property type="evidence" value="ECO:0007669"/>
    <property type="project" value="UniProtKB-KW"/>
</dbReference>
<dbReference type="SMART" id="SM00448">
    <property type="entry name" value="REC"/>
    <property type="match status" value="1"/>
</dbReference>
<dbReference type="Gene3D" id="3.40.50.2300">
    <property type="match status" value="1"/>
</dbReference>
<evidence type="ECO:0000259" key="3">
    <source>
        <dbReference type="PROSITE" id="PS50110"/>
    </source>
</evidence>
<dbReference type="eggNOG" id="COG0745">
    <property type="taxonomic scope" value="Bacteria"/>
</dbReference>
<evidence type="ECO:0000313" key="5">
    <source>
        <dbReference type="Proteomes" id="UP000006055"/>
    </source>
</evidence>
<dbReference type="Proteomes" id="UP000006055">
    <property type="component" value="Chromosome"/>
</dbReference>
<organism evidence="4 5">
    <name type="scientific">Desulfomonile tiedjei (strain ATCC 49306 / DSM 6799 / DCB-1)</name>
    <dbReference type="NCBI Taxonomy" id="706587"/>
    <lineage>
        <taxon>Bacteria</taxon>
        <taxon>Pseudomonadati</taxon>
        <taxon>Thermodesulfobacteriota</taxon>
        <taxon>Desulfomonilia</taxon>
        <taxon>Desulfomonilales</taxon>
        <taxon>Desulfomonilaceae</taxon>
        <taxon>Desulfomonile</taxon>
    </lineage>
</organism>
<accession>I4CB56</accession>
<gene>
    <name evidence="4" type="ordered locus">Desti_4160</name>
</gene>
<keyword evidence="4" id="KW-0238">DNA-binding</keyword>
<dbReference type="HOGENOM" id="CLU_1719441_0_0_7"/>
<keyword evidence="1 2" id="KW-0597">Phosphoprotein</keyword>
<dbReference type="PROSITE" id="PS50110">
    <property type="entry name" value="RESPONSE_REGULATORY"/>
    <property type="match status" value="1"/>
</dbReference>
<dbReference type="RefSeq" id="WP_014811920.1">
    <property type="nucleotide sequence ID" value="NC_018025.1"/>
</dbReference>
<protein>
    <submittedName>
        <fullName evidence="4">Response regulator with CheY-like receiver, AAA-type ATPase, and DNA-binding domains</fullName>
    </submittedName>
</protein>
<evidence type="ECO:0000256" key="2">
    <source>
        <dbReference type="PROSITE-ProRule" id="PRU00169"/>
    </source>
</evidence>
<dbReference type="OrthoDB" id="5418011at2"/>
<dbReference type="CDD" id="cd00156">
    <property type="entry name" value="REC"/>
    <property type="match status" value="1"/>
</dbReference>
<dbReference type="InterPro" id="IPR001789">
    <property type="entry name" value="Sig_transdc_resp-reg_receiver"/>
</dbReference>
<keyword evidence="5" id="KW-1185">Reference proteome</keyword>
<dbReference type="STRING" id="706587.Desti_4160"/>
<dbReference type="EMBL" id="CP003360">
    <property type="protein sequence ID" value="AFM26797.1"/>
    <property type="molecule type" value="Genomic_DNA"/>
</dbReference>
<proteinExistence type="predicted"/>
<sequence>MGESVLTGKRILAVDDEPDILDVLEEELDRFGVKMDRALSYEGGIQLLTSCTYDLVILDIMGVRGFELLEVAVLKKFPVVMLTAHALSPQALKKSIELGARAYIPKDDIEHIVPFLEDVQTLSYESAWLKTLKRLGEFFGTRFGPNWRKSEKEFWENFEKTLEMKESTIIKN</sequence>
<dbReference type="PANTHER" id="PTHR44591:SF3">
    <property type="entry name" value="RESPONSE REGULATORY DOMAIN-CONTAINING PROTEIN"/>
    <property type="match status" value="1"/>
</dbReference>
<feature type="modified residue" description="4-aspartylphosphate" evidence="2">
    <location>
        <position position="59"/>
    </location>
</feature>
<evidence type="ECO:0000313" key="4">
    <source>
        <dbReference type="EMBL" id="AFM26797.1"/>
    </source>
</evidence>
<dbReference type="InterPro" id="IPR050595">
    <property type="entry name" value="Bact_response_regulator"/>
</dbReference>
<dbReference type="GO" id="GO:0000160">
    <property type="term" value="P:phosphorelay signal transduction system"/>
    <property type="evidence" value="ECO:0007669"/>
    <property type="project" value="InterPro"/>
</dbReference>
<dbReference type="PANTHER" id="PTHR44591">
    <property type="entry name" value="STRESS RESPONSE REGULATOR PROTEIN 1"/>
    <property type="match status" value="1"/>
</dbReference>
<feature type="domain" description="Response regulatory" evidence="3">
    <location>
        <begin position="10"/>
        <end position="121"/>
    </location>
</feature>
<evidence type="ECO:0000256" key="1">
    <source>
        <dbReference type="ARBA" id="ARBA00022553"/>
    </source>
</evidence>
<name>I4CB56_DESTA</name>
<dbReference type="InterPro" id="IPR011006">
    <property type="entry name" value="CheY-like_superfamily"/>
</dbReference>
<dbReference type="SUPFAM" id="SSF52172">
    <property type="entry name" value="CheY-like"/>
    <property type="match status" value="1"/>
</dbReference>
<dbReference type="Pfam" id="PF00072">
    <property type="entry name" value="Response_reg"/>
    <property type="match status" value="1"/>
</dbReference>
<dbReference type="KEGG" id="dti:Desti_4160"/>